<keyword evidence="21" id="KW-0472">Membrane</keyword>
<dbReference type="InterPro" id="IPR001331">
    <property type="entry name" value="GDS_CDC24_CS"/>
</dbReference>
<dbReference type="GO" id="GO:0005886">
    <property type="term" value="C:plasma membrane"/>
    <property type="evidence" value="ECO:0007669"/>
    <property type="project" value="UniProtKB-SubCell"/>
</dbReference>
<dbReference type="SUPFAM" id="SSF50044">
    <property type="entry name" value="SH3-domain"/>
    <property type="match status" value="5"/>
</dbReference>
<evidence type="ECO:0000256" key="5">
    <source>
        <dbReference type="ARBA" id="ARBA00004510"/>
    </source>
</evidence>
<evidence type="ECO:0000256" key="14">
    <source>
        <dbReference type="ARBA" id="ARBA00022723"/>
    </source>
</evidence>
<evidence type="ECO:0000256" key="20">
    <source>
        <dbReference type="ARBA" id="ARBA00023054"/>
    </source>
</evidence>
<dbReference type="InterPro" id="IPR035892">
    <property type="entry name" value="C2_domain_sf"/>
</dbReference>
<evidence type="ECO:0000256" key="10">
    <source>
        <dbReference type="ARBA" id="ARBA00022483"/>
    </source>
</evidence>
<evidence type="ECO:0000256" key="25">
    <source>
        <dbReference type="ARBA" id="ARBA00034102"/>
    </source>
</evidence>
<dbReference type="GO" id="GO:0005509">
    <property type="term" value="F:calcium ion binding"/>
    <property type="evidence" value="ECO:0007669"/>
    <property type="project" value="InterPro"/>
</dbReference>
<feature type="domain" description="DH" evidence="33">
    <location>
        <begin position="943"/>
        <end position="1129"/>
    </location>
</feature>
<dbReference type="PROSITE" id="PS50002">
    <property type="entry name" value="SH3"/>
    <property type="match status" value="5"/>
</dbReference>
<dbReference type="Gene3D" id="2.30.30.40">
    <property type="entry name" value="SH3 Domains"/>
    <property type="match status" value="5"/>
</dbReference>
<feature type="domain" description="SH3" evidence="30">
    <location>
        <begin position="725"/>
        <end position="783"/>
    </location>
</feature>
<evidence type="ECO:0000256" key="8">
    <source>
        <dbReference type="ARBA" id="ARBA00022448"/>
    </source>
</evidence>
<dbReference type="CDD" id="cd00052">
    <property type="entry name" value="EH"/>
    <property type="match status" value="2"/>
</dbReference>
<feature type="coiled-coil region" evidence="28">
    <location>
        <begin position="436"/>
        <end position="470"/>
    </location>
</feature>
<keyword evidence="23" id="KW-0539">Nucleus</keyword>
<dbReference type="GO" id="GO:0035025">
    <property type="term" value="P:positive regulation of Rho protein signal transduction"/>
    <property type="evidence" value="ECO:0007669"/>
    <property type="project" value="TreeGrafter"/>
</dbReference>
<dbReference type="InterPro" id="IPR000219">
    <property type="entry name" value="DH_dom"/>
</dbReference>
<feature type="domain" description="SH3" evidence="30">
    <location>
        <begin position="532"/>
        <end position="593"/>
    </location>
</feature>
<dbReference type="InterPro" id="IPR035899">
    <property type="entry name" value="DBL_dom_sf"/>
</dbReference>
<keyword evidence="8" id="KW-0813">Transport</keyword>
<feature type="domain" description="SH3" evidence="30">
    <location>
        <begin position="657"/>
        <end position="715"/>
    </location>
</feature>
<dbReference type="GO" id="GO:0005635">
    <property type="term" value="C:nuclear envelope"/>
    <property type="evidence" value="ECO:0007669"/>
    <property type="project" value="UniProtKB-SubCell"/>
</dbReference>
<evidence type="ECO:0000256" key="17">
    <source>
        <dbReference type="ARBA" id="ARBA00022837"/>
    </source>
</evidence>
<evidence type="ECO:0000256" key="26">
    <source>
        <dbReference type="ARBA" id="ARBA00074966"/>
    </source>
</evidence>
<keyword evidence="18" id="KW-0653">Protein transport</keyword>
<dbReference type="GO" id="GO:0043005">
    <property type="term" value="C:neuron projection"/>
    <property type="evidence" value="ECO:0007669"/>
    <property type="project" value="UniProtKB-KW"/>
</dbReference>
<keyword evidence="22" id="KW-0168">Coated pit</keyword>
<dbReference type="FunFam" id="2.30.30.40:FF:000041">
    <property type="entry name" value="Intersectin 1"/>
    <property type="match status" value="1"/>
</dbReference>
<feature type="domain" description="SH3" evidence="30">
    <location>
        <begin position="861"/>
        <end position="920"/>
    </location>
</feature>
<dbReference type="PROSITE" id="PS50004">
    <property type="entry name" value="C2"/>
    <property type="match status" value="1"/>
</dbReference>
<dbReference type="PROSITE" id="PS00741">
    <property type="entry name" value="DH_1"/>
    <property type="match status" value="1"/>
</dbReference>
<dbReference type="SUPFAM" id="SSF49562">
    <property type="entry name" value="C2 domain (Calcium/lipid-binding domain, CaLB)"/>
    <property type="match status" value="1"/>
</dbReference>
<evidence type="ECO:0000259" key="33">
    <source>
        <dbReference type="PROSITE" id="PS50010"/>
    </source>
</evidence>
<dbReference type="CDD" id="cd13264">
    <property type="entry name" value="PH_ITSN"/>
    <property type="match status" value="1"/>
</dbReference>
<dbReference type="InterPro" id="IPR000261">
    <property type="entry name" value="EH_dom"/>
</dbReference>
<evidence type="ECO:0000259" key="35">
    <source>
        <dbReference type="PROSITE" id="PS50222"/>
    </source>
</evidence>
<dbReference type="FunFam" id="2.30.30.40:FF:000024">
    <property type="entry name" value="Intersectin 1"/>
    <property type="match status" value="1"/>
</dbReference>
<evidence type="ECO:0000256" key="24">
    <source>
        <dbReference type="ARBA" id="ARBA00023273"/>
    </source>
</evidence>
<dbReference type="SMART" id="SM00054">
    <property type="entry name" value="EFh"/>
    <property type="match status" value="2"/>
</dbReference>
<dbReference type="Pfam" id="PF16652">
    <property type="entry name" value="PH_13"/>
    <property type="match status" value="1"/>
</dbReference>
<dbReference type="FunFam" id="1.10.238.10:FF:000055">
    <property type="entry name" value="Intersectin-1 isoform 1"/>
    <property type="match status" value="1"/>
</dbReference>
<dbReference type="InterPro" id="IPR036028">
    <property type="entry name" value="SH3-like_dom_sf"/>
</dbReference>
<dbReference type="PROSITE" id="PS50003">
    <property type="entry name" value="PH_DOMAIN"/>
    <property type="match status" value="1"/>
</dbReference>
<dbReference type="CDD" id="cd11993">
    <property type="entry name" value="SH3_Intersectin1_4"/>
    <property type="match status" value="1"/>
</dbReference>
<keyword evidence="15" id="KW-0677">Repeat</keyword>
<dbReference type="InterPro" id="IPR001849">
    <property type="entry name" value="PH_domain"/>
</dbReference>
<dbReference type="PANTHER" id="PTHR46006:SF9">
    <property type="entry name" value="INTERSECTIN-1"/>
    <property type="match status" value="1"/>
</dbReference>
<dbReference type="Gene3D" id="2.60.40.150">
    <property type="entry name" value="C2 domain"/>
    <property type="match status" value="1"/>
</dbReference>
<dbReference type="FunFam" id="1.20.900.10:FF:000011">
    <property type="entry name" value="Intersectin 1"/>
    <property type="match status" value="1"/>
</dbReference>
<evidence type="ECO:0000256" key="29">
    <source>
        <dbReference type="SAM" id="MobiDB-lite"/>
    </source>
</evidence>
<dbReference type="GO" id="GO:0055037">
    <property type="term" value="C:recycling endosome"/>
    <property type="evidence" value="ECO:0007669"/>
    <property type="project" value="UniProtKB-SubCell"/>
</dbReference>
<keyword evidence="11" id="KW-0963">Cytoplasm</keyword>
<dbReference type="CDD" id="cd11987">
    <property type="entry name" value="SH3_Intersectin1_1"/>
    <property type="match status" value="1"/>
</dbReference>
<keyword evidence="7 27" id="KW-0728">SH3 domain</keyword>
<evidence type="ECO:0000259" key="34">
    <source>
        <dbReference type="PROSITE" id="PS50031"/>
    </source>
</evidence>
<evidence type="ECO:0000256" key="13">
    <source>
        <dbReference type="ARBA" id="ARBA00022599"/>
    </source>
</evidence>
<dbReference type="Gene3D" id="2.30.29.30">
    <property type="entry name" value="Pleckstrin-homology domain (PH domain)/Phosphotyrosine-binding domain (PTB)"/>
    <property type="match status" value="1"/>
</dbReference>
<dbReference type="GO" id="GO:0030027">
    <property type="term" value="C:lamellipodium"/>
    <property type="evidence" value="ECO:0007669"/>
    <property type="project" value="UniProtKB-SubCell"/>
</dbReference>
<feature type="domain" description="EF-hand" evidence="35">
    <location>
        <begin position="54"/>
        <end position="89"/>
    </location>
</feature>
<dbReference type="CDD" id="cd00160">
    <property type="entry name" value="RhoGEF"/>
    <property type="match status" value="1"/>
</dbReference>
<dbReference type="GO" id="GO:0006887">
    <property type="term" value="P:exocytosis"/>
    <property type="evidence" value="ECO:0007669"/>
    <property type="project" value="UniProtKB-KW"/>
</dbReference>
<dbReference type="SUPFAM" id="SSF48065">
    <property type="entry name" value="DBL homology domain (DH-domain)"/>
    <property type="match status" value="1"/>
</dbReference>
<dbReference type="FunFam" id="1.10.238.10:FF:000046">
    <property type="entry name" value="intersectin-1 isoform X2"/>
    <property type="match status" value="1"/>
</dbReference>
<feature type="domain" description="EH" evidence="34">
    <location>
        <begin position="188"/>
        <end position="277"/>
    </location>
</feature>
<dbReference type="SMART" id="SM00325">
    <property type="entry name" value="RhoGEF"/>
    <property type="match status" value="1"/>
</dbReference>
<keyword evidence="24" id="KW-0966">Cell projection</keyword>
<proteinExistence type="predicted"/>
<evidence type="ECO:0000256" key="19">
    <source>
        <dbReference type="ARBA" id="ARBA00023018"/>
    </source>
</evidence>
<keyword evidence="12" id="KW-0254">Endocytosis</keyword>
<keyword evidence="9" id="KW-1003">Cell membrane</keyword>
<dbReference type="Pfam" id="PF12763">
    <property type="entry name" value="EH"/>
    <property type="match status" value="2"/>
</dbReference>
<dbReference type="SMART" id="SM00027">
    <property type="entry name" value="EH"/>
    <property type="match status" value="2"/>
</dbReference>
<dbReference type="PROSITE" id="PS50010">
    <property type="entry name" value="DH_2"/>
    <property type="match status" value="1"/>
</dbReference>
<evidence type="ECO:0000256" key="6">
    <source>
        <dbReference type="ARBA" id="ARBA00004600"/>
    </source>
</evidence>
<evidence type="ECO:0000256" key="4">
    <source>
        <dbReference type="ARBA" id="ARBA00004496"/>
    </source>
</evidence>
<sequence>MAQFPTPFGGGLDAWVISLEERAKHDQQFVSLAPSPAGYITGDQARNFFLQSGLPPPILAQIWALADMNNDGKMDMHKFSIAMKLIKLKLQGHPLPPSLPPSMKQPPLTLPPPPTAPFGVMPGLPAVPPLPMPPMPGVGMSPPLVSSVPPSVPPMANGAPMTDSLPPLNFSAPVPPQPPIDWAVPSSSRLKYRQLFNSHDKMMSGHLTGPQARTILMQSSLPQTSLASIWNLSDIDQDGKLTAEEFILAMHLIDMAMSGLPLPPILPPDFIPPTFRYNPLLPLCLAMPLLTFEDRKRENFERGNLELEKRRQALLELQRKEQERLAALEREEQERKERERLEQERRRQQENRRQELLTQRNREHENIVLLKARKKTLEFELEALNDKKSQLEGKLQDIRFRLSAQRHEIESTNKTREIRIAEITHLQQQLQVRDSLSSLQKAVEIKESSRQQLREQLDTVERETRSKLLEIDAFNTQLTSQRSYCRSSKNVWMCLVPCVREEDVTLSCVLLSLPRLLPVDKIPVTGFNQDKVKVVFYRALYPFDARSHDEITITPGDIVMVDESQTGEPGWLGGELKGKTGWFPANYAEKIPESEVPMSLRASAATTGAAPKLASRLTPTAASTTPTPPSQPMRSAFTPATLTGSSPSPVLGQGEKVEGLQAQALYPWRAKKDNHLNFNKSDVITVLEQQDMWWFGEVQGQRGWFPKSYVKLISGPVRKPWTQEKVGDEYIAMYTYESNEQGDLTFQQGDVIVVNKKEGDWWTGVVSGKTGVFPSNYVKPKDSEGLGPAGKTGSLGKKPEIAQVIAPYTATGAEQLTLAPGQLILIRKKNPGGWWEGELQARGKKRQIGWFPANYVKLLSPTVCQVIGMYDYMAQNDDELPFGKGQIINVLSREDPDWWKGELNGSVGLFPSNYVKLTTDTDPSQQWCADLHLLDMLTPVERKRQGYTHELIVTEENYVNDLQLVTEVFQKPLLESELLTEKEVAMIFVNWKELIMCNIKLLKALRVRKKMSGERMPVKMIGDILTAQLPHMQPYIRFCSCQLNGATLIQQKTDEVPEFKDFVKRLAMDPGCKGMPLSSFLLKPMQRVTRYPLIIKNILENTPEAHPDHSHLKQALEKAEELCSQVNEGVREKENSDRLEWIQAHVQCEGLSEQLVFNSVTNCLGPRKFLHSGKLYKAKSNKELYGFLFNDFLLLTQIIKPLGFSGCDKVFSAKSHLQYRMYKTPIFLNEVLVKLPTDPSGDEPIFHISHIDRVYTIRAESINERTAWVQKIKAASELFIETEKKKREKAYLVRSQRATGIGRLMVNIVEGIELKPCRSHGKSNPYCEVTMGSQCHITKTLQDTLNPKWNSNCQFFIKDLEQDVLCVTVFERDQFSPDDFLGRTEIRLADIKKDQGSKGPITKRLLLHEVPTGEIVVRLDLQLFEEP</sequence>
<keyword evidence="13" id="KW-0771">Synaptosome</keyword>
<dbReference type="Gene3D" id="1.10.238.10">
    <property type="entry name" value="EF-hand"/>
    <property type="match status" value="2"/>
</dbReference>
<feature type="domain" description="EH" evidence="34">
    <location>
        <begin position="21"/>
        <end position="110"/>
    </location>
</feature>
<dbReference type="GO" id="GO:0035556">
    <property type="term" value="P:intracellular signal transduction"/>
    <property type="evidence" value="ECO:0007669"/>
    <property type="project" value="InterPro"/>
</dbReference>
<dbReference type="Pfam" id="PF00168">
    <property type="entry name" value="C2"/>
    <property type="match status" value="1"/>
</dbReference>
<dbReference type="FunFam" id="2.30.29.30:FF:000069">
    <property type="entry name" value="Intersectin 1"/>
    <property type="match status" value="1"/>
</dbReference>
<evidence type="ECO:0000256" key="27">
    <source>
        <dbReference type="PROSITE-ProRule" id="PRU00192"/>
    </source>
</evidence>
<organism evidence="36 37">
    <name type="scientific">Hucho hucho</name>
    <name type="common">huchen</name>
    <dbReference type="NCBI Taxonomy" id="62062"/>
    <lineage>
        <taxon>Eukaryota</taxon>
        <taxon>Metazoa</taxon>
        <taxon>Chordata</taxon>
        <taxon>Craniata</taxon>
        <taxon>Vertebrata</taxon>
        <taxon>Euteleostomi</taxon>
        <taxon>Actinopterygii</taxon>
        <taxon>Neopterygii</taxon>
        <taxon>Teleostei</taxon>
        <taxon>Protacanthopterygii</taxon>
        <taxon>Salmoniformes</taxon>
        <taxon>Salmonidae</taxon>
        <taxon>Salmoninae</taxon>
        <taxon>Hucho</taxon>
    </lineage>
</organism>
<dbReference type="Pfam" id="PF00621">
    <property type="entry name" value="RhoGEF"/>
    <property type="match status" value="1"/>
</dbReference>
<evidence type="ECO:0000256" key="11">
    <source>
        <dbReference type="ARBA" id="ARBA00022490"/>
    </source>
</evidence>
<dbReference type="FunFam" id="2.60.40.150:FF:000029">
    <property type="entry name" value="Intersectin 1"/>
    <property type="match status" value="1"/>
</dbReference>
<dbReference type="SMART" id="SM00326">
    <property type="entry name" value="SH3"/>
    <property type="match status" value="5"/>
</dbReference>
<evidence type="ECO:0000313" key="37">
    <source>
        <dbReference type="Proteomes" id="UP000314982"/>
    </source>
</evidence>
<feature type="coiled-coil region" evidence="28">
    <location>
        <begin position="304"/>
        <end position="401"/>
    </location>
</feature>
<protein>
    <recommendedName>
        <fullName evidence="26">Intersectin-1</fullName>
    </recommendedName>
</protein>
<evidence type="ECO:0000256" key="1">
    <source>
        <dbReference type="ARBA" id="ARBA00004172"/>
    </source>
</evidence>
<dbReference type="PANTHER" id="PTHR46006">
    <property type="entry name" value="RHO GUANINE NUCLEOTIDE EXCHANGE FACTOR AT 64C, ISOFORM A"/>
    <property type="match status" value="1"/>
</dbReference>
<dbReference type="PROSITE" id="PS50031">
    <property type="entry name" value="EH"/>
    <property type="match status" value="2"/>
</dbReference>
<evidence type="ECO:0000259" key="30">
    <source>
        <dbReference type="PROSITE" id="PS50002"/>
    </source>
</evidence>
<keyword evidence="14" id="KW-0479">Metal-binding</keyword>
<dbReference type="PROSITE" id="PS50222">
    <property type="entry name" value="EF_HAND_2"/>
    <property type="match status" value="2"/>
</dbReference>
<evidence type="ECO:0000256" key="9">
    <source>
        <dbReference type="ARBA" id="ARBA00022475"/>
    </source>
</evidence>
<dbReference type="PROSITE" id="PS00018">
    <property type="entry name" value="EF_HAND_1"/>
    <property type="match status" value="1"/>
</dbReference>
<dbReference type="Pfam" id="PF14604">
    <property type="entry name" value="SH3_9"/>
    <property type="match status" value="2"/>
</dbReference>
<evidence type="ECO:0000256" key="12">
    <source>
        <dbReference type="ARBA" id="ARBA00022583"/>
    </source>
</evidence>
<keyword evidence="17" id="KW-0106">Calcium</keyword>
<name>A0A4W5MQU4_9TELE</name>
<dbReference type="PRINTS" id="PR00452">
    <property type="entry name" value="SH3DOMAIN"/>
</dbReference>
<dbReference type="GO" id="GO:0015031">
    <property type="term" value="P:protein transport"/>
    <property type="evidence" value="ECO:0007669"/>
    <property type="project" value="UniProtKB-KW"/>
</dbReference>
<dbReference type="CDD" id="cd11989">
    <property type="entry name" value="SH3_Intersectin1_2"/>
    <property type="match status" value="1"/>
</dbReference>
<feature type="domain" description="EF-hand" evidence="35">
    <location>
        <begin position="221"/>
        <end position="256"/>
    </location>
</feature>
<reference evidence="37" key="1">
    <citation type="submission" date="2018-06" db="EMBL/GenBank/DDBJ databases">
        <title>Genome assembly of Danube salmon.</title>
        <authorList>
            <person name="Macqueen D.J."/>
            <person name="Gundappa M.K."/>
        </authorList>
    </citation>
    <scope>NUCLEOTIDE SEQUENCE [LARGE SCALE GENOMIC DNA]</scope>
</reference>
<dbReference type="Gene3D" id="1.20.900.10">
    <property type="entry name" value="Dbl homology (DH) domain"/>
    <property type="match status" value="1"/>
</dbReference>
<dbReference type="InterPro" id="IPR011993">
    <property type="entry name" value="PH-like_dom_sf"/>
</dbReference>
<dbReference type="Pfam" id="PF00018">
    <property type="entry name" value="SH3_1"/>
    <property type="match status" value="1"/>
</dbReference>
<evidence type="ECO:0000259" key="32">
    <source>
        <dbReference type="PROSITE" id="PS50004"/>
    </source>
</evidence>
<dbReference type="SUPFAM" id="SSF50729">
    <property type="entry name" value="PH domain-like"/>
    <property type="match status" value="1"/>
</dbReference>
<evidence type="ECO:0000256" key="7">
    <source>
        <dbReference type="ARBA" id="ARBA00022443"/>
    </source>
</evidence>
<dbReference type="FunFam" id="2.30.30.40:FF:000122">
    <property type="entry name" value="intersectin-1 isoform X2"/>
    <property type="match status" value="1"/>
</dbReference>
<dbReference type="InterPro" id="IPR000008">
    <property type="entry name" value="C2_dom"/>
</dbReference>
<evidence type="ECO:0000256" key="23">
    <source>
        <dbReference type="ARBA" id="ARBA00023242"/>
    </source>
</evidence>
<dbReference type="CDD" id="cd08375">
    <property type="entry name" value="C2_Intersectin"/>
    <property type="match status" value="1"/>
</dbReference>
<evidence type="ECO:0000259" key="31">
    <source>
        <dbReference type="PROSITE" id="PS50003"/>
    </source>
</evidence>
<keyword evidence="10" id="KW-0268">Exocytosis</keyword>
<dbReference type="GO" id="GO:0006897">
    <property type="term" value="P:endocytosis"/>
    <property type="evidence" value="ECO:0007669"/>
    <property type="project" value="UniProtKB-KW"/>
</dbReference>
<evidence type="ECO:0000256" key="3">
    <source>
        <dbReference type="ARBA" id="ARBA00004259"/>
    </source>
</evidence>
<feature type="domain" description="C2" evidence="32">
    <location>
        <begin position="1285"/>
        <end position="1401"/>
    </location>
</feature>
<evidence type="ECO:0000256" key="2">
    <source>
        <dbReference type="ARBA" id="ARBA00004236"/>
    </source>
</evidence>
<evidence type="ECO:0000256" key="28">
    <source>
        <dbReference type="SAM" id="Coils"/>
    </source>
</evidence>
<dbReference type="GO" id="GO:0005085">
    <property type="term" value="F:guanyl-nucleotide exchange factor activity"/>
    <property type="evidence" value="ECO:0007669"/>
    <property type="project" value="InterPro"/>
</dbReference>
<comment type="subcellular location">
    <subcellularLocation>
        <location evidence="2">Cell membrane</location>
    </subcellularLocation>
    <subcellularLocation>
        <location evidence="5">Cell projection</location>
        <location evidence="5">Lamellipodium</location>
    </subcellularLocation>
    <subcellularLocation>
        <location evidence="4">Cytoplasm</location>
    </subcellularLocation>
    <subcellularLocation>
        <location evidence="6">Membrane</location>
        <location evidence="6">Clathrin-coated pit</location>
    </subcellularLocation>
    <subcellularLocation>
        <location evidence="3">Nucleus envelope</location>
    </subcellularLocation>
    <subcellularLocation>
        <location evidence="1">Recycling endosome</location>
    </subcellularLocation>
    <subcellularLocation>
        <location evidence="25">Synapse</location>
        <location evidence="25">Synaptosome</location>
    </subcellularLocation>
</comment>
<feature type="domain" description="SH3" evidence="30">
    <location>
        <begin position="797"/>
        <end position="860"/>
    </location>
</feature>
<evidence type="ECO:0000256" key="18">
    <source>
        <dbReference type="ARBA" id="ARBA00022927"/>
    </source>
</evidence>
<evidence type="ECO:0000256" key="22">
    <source>
        <dbReference type="ARBA" id="ARBA00023176"/>
    </source>
</evidence>
<dbReference type="InterPro" id="IPR011992">
    <property type="entry name" value="EF-hand-dom_pair"/>
</dbReference>
<dbReference type="InterPro" id="IPR051480">
    <property type="entry name" value="Endocytic_GEF_Adapter"/>
</dbReference>
<dbReference type="GO" id="GO:0005905">
    <property type="term" value="C:clathrin-coated pit"/>
    <property type="evidence" value="ECO:0007669"/>
    <property type="project" value="UniProtKB-SubCell"/>
</dbReference>
<evidence type="ECO:0000313" key="36">
    <source>
        <dbReference type="Ensembl" id="ENSHHUP00000039909.1"/>
    </source>
</evidence>
<dbReference type="InterPro" id="IPR001452">
    <property type="entry name" value="SH3_domain"/>
</dbReference>
<dbReference type="Ensembl" id="ENSHHUT00000041457.1">
    <property type="protein sequence ID" value="ENSHHUP00000039909.1"/>
    <property type="gene ID" value="ENSHHUG00000024613.1"/>
</dbReference>
<dbReference type="InterPro" id="IPR032140">
    <property type="entry name" value="INTAP"/>
</dbReference>
<evidence type="ECO:0000256" key="21">
    <source>
        <dbReference type="ARBA" id="ARBA00023136"/>
    </source>
</evidence>
<dbReference type="CDD" id="cd11995">
    <property type="entry name" value="SH3_Intersectin1_5"/>
    <property type="match status" value="1"/>
</dbReference>
<dbReference type="SUPFAM" id="SSF47473">
    <property type="entry name" value="EF-hand"/>
    <property type="match status" value="2"/>
</dbReference>
<dbReference type="InterPro" id="IPR018247">
    <property type="entry name" value="EF_Hand_1_Ca_BS"/>
</dbReference>
<evidence type="ECO:0000256" key="16">
    <source>
        <dbReference type="ARBA" id="ARBA00022753"/>
    </source>
</evidence>
<keyword evidence="16" id="KW-0967">Endosome</keyword>
<feature type="region of interest" description="Disordered" evidence="29">
    <location>
        <begin position="609"/>
        <end position="635"/>
    </location>
</feature>
<dbReference type="SMART" id="SM00233">
    <property type="entry name" value="PH"/>
    <property type="match status" value="1"/>
</dbReference>
<dbReference type="Pfam" id="PF07653">
    <property type="entry name" value="SH3_2"/>
    <property type="match status" value="2"/>
</dbReference>
<dbReference type="Proteomes" id="UP000314982">
    <property type="component" value="Unassembled WGS sequence"/>
</dbReference>
<feature type="domain" description="PH" evidence="31">
    <location>
        <begin position="1168"/>
        <end position="1277"/>
    </location>
</feature>
<keyword evidence="37" id="KW-1185">Reference proteome</keyword>
<keyword evidence="20 28" id="KW-0175">Coiled coil</keyword>
<dbReference type="GeneTree" id="ENSGT00940000157065"/>
<reference evidence="36" key="3">
    <citation type="submission" date="2025-09" db="UniProtKB">
        <authorList>
            <consortium name="Ensembl"/>
        </authorList>
    </citation>
    <scope>IDENTIFICATION</scope>
</reference>
<dbReference type="PRINTS" id="PR00499">
    <property type="entry name" value="P67PHOX"/>
</dbReference>
<reference evidence="36" key="2">
    <citation type="submission" date="2025-08" db="UniProtKB">
        <authorList>
            <consortium name="Ensembl"/>
        </authorList>
    </citation>
    <scope>IDENTIFICATION</scope>
</reference>
<keyword evidence="19" id="KW-0770">Synapse</keyword>
<accession>A0A4W5MQU4</accession>
<dbReference type="InterPro" id="IPR002048">
    <property type="entry name" value="EF_hand_dom"/>
</dbReference>
<dbReference type="SMART" id="SM00239">
    <property type="entry name" value="C2"/>
    <property type="match status" value="1"/>
</dbReference>
<evidence type="ECO:0000256" key="15">
    <source>
        <dbReference type="ARBA" id="ARBA00022737"/>
    </source>
</evidence>
<dbReference type="GO" id="GO:0045202">
    <property type="term" value="C:synapse"/>
    <property type="evidence" value="ECO:0007669"/>
    <property type="project" value="UniProtKB-SubCell"/>
</dbReference>
<dbReference type="Pfam" id="PF16617">
    <property type="entry name" value="INTAP"/>
    <property type="match status" value="1"/>
</dbReference>